<reference evidence="8" key="1">
    <citation type="journal article" date="2019" name="Int. J. Syst. Evol. Microbiol.">
        <title>The Global Catalogue of Microorganisms (GCM) 10K type strain sequencing project: providing services to taxonomists for standard genome sequencing and annotation.</title>
        <authorList>
            <consortium name="The Broad Institute Genomics Platform"/>
            <consortium name="The Broad Institute Genome Sequencing Center for Infectious Disease"/>
            <person name="Wu L."/>
            <person name="Ma J."/>
        </authorList>
    </citation>
    <scope>NUCLEOTIDE SEQUENCE [LARGE SCALE GENOMIC DNA]</scope>
    <source>
        <strain evidence="8">JCM 10977</strain>
    </source>
</reference>
<dbReference type="InterPro" id="IPR035434">
    <property type="entry name" value="GCL_bact_plant"/>
</dbReference>
<evidence type="ECO:0000256" key="4">
    <source>
        <dbReference type="ARBA" id="ARBA00048819"/>
    </source>
</evidence>
<dbReference type="SUPFAM" id="SSF55931">
    <property type="entry name" value="Glutamine synthetase/guanido kinase"/>
    <property type="match status" value="1"/>
</dbReference>
<dbReference type="Gene3D" id="3.30.590.20">
    <property type="match status" value="1"/>
</dbReference>
<evidence type="ECO:0000256" key="6">
    <source>
        <dbReference type="PIRNR" id="PIRNR017901"/>
    </source>
</evidence>
<evidence type="ECO:0000256" key="2">
    <source>
        <dbReference type="ARBA" id="ARBA00022741"/>
    </source>
</evidence>
<dbReference type="PANTHER" id="PTHR34378">
    <property type="entry name" value="GLUTAMATE--CYSTEINE LIGASE, CHLOROPLASTIC"/>
    <property type="match status" value="1"/>
</dbReference>
<keyword evidence="3 5" id="KW-0067">ATP-binding</keyword>
<accession>A0ABP3ZSY4</accession>
<dbReference type="EC" id="6.3.2.2" evidence="5"/>
<evidence type="ECO:0000313" key="7">
    <source>
        <dbReference type="EMBL" id="GAA0926729.1"/>
    </source>
</evidence>
<dbReference type="PIRSF" id="PIRSF017901">
    <property type="entry name" value="GCL"/>
    <property type="match status" value="1"/>
</dbReference>
<dbReference type="InterPro" id="IPR017809">
    <property type="entry name" value="EgtA_Actinobacteria"/>
</dbReference>
<proteinExistence type="inferred from homology"/>
<dbReference type="RefSeq" id="WP_343964705.1">
    <property type="nucleotide sequence ID" value="NZ_BAAAHK010000002.1"/>
</dbReference>
<evidence type="ECO:0000256" key="3">
    <source>
        <dbReference type="ARBA" id="ARBA00022840"/>
    </source>
</evidence>
<organism evidence="7 8">
    <name type="scientific">Kribbella koreensis</name>
    <dbReference type="NCBI Taxonomy" id="57909"/>
    <lineage>
        <taxon>Bacteria</taxon>
        <taxon>Bacillati</taxon>
        <taxon>Actinomycetota</taxon>
        <taxon>Actinomycetes</taxon>
        <taxon>Propionibacteriales</taxon>
        <taxon>Kribbellaceae</taxon>
        <taxon>Kribbella</taxon>
    </lineage>
</organism>
<dbReference type="HAMAP" id="MF_02034">
    <property type="entry name" value="EgtA"/>
    <property type="match status" value="1"/>
</dbReference>
<dbReference type="Proteomes" id="UP001500542">
    <property type="component" value="Unassembled WGS sequence"/>
</dbReference>
<dbReference type="InterPro" id="IPR006336">
    <property type="entry name" value="GCS2"/>
</dbReference>
<keyword evidence="1 5" id="KW-0436">Ligase</keyword>
<dbReference type="InterPro" id="IPR014746">
    <property type="entry name" value="Gln_synth/guanido_kin_cat_dom"/>
</dbReference>
<comment type="caution">
    <text evidence="7">The sequence shown here is derived from an EMBL/GenBank/DDBJ whole genome shotgun (WGS) entry which is preliminary data.</text>
</comment>
<comment type="pathway">
    <text evidence="5">Amino-acid biosynthesis; ergothioneine biosynthesis.</text>
</comment>
<dbReference type="PANTHER" id="PTHR34378:SF1">
    <property type="entry name" value="GLUTAMATE--CYSTEINE LIGASE, CHLOROPLASTIC"/>
    <property type="match status" value="1"/>
</dbReference>
<dbReference type="Pfam" id="PF04107">
    <property type="entry name" value="GCS2"/>
    <property type="match status" value="1"/>
</dbReference>
<gene>
    <name evidence="5 7" type="primary">egtA</name>
    <name evidence="7" type="ORF">GCM10009554_07140</name>
</gene>
<evidence type="ECO:0000256" key="5">
    <source>
        <dbReference type="HAMAP-Rule" id="MF_02034"/>
    </source>
</evidence>
<name>A0ABP3ZSY4_9ACTN</name>
<dbReference type="EMBL" id="BAAAHK010000002">
    <property type="protein sequence ID" value="GAA0926729.1"/>
    <property type="molecule type" value="Genomic_DNA"/>
</dbReference>
<keyword evidence="2 5" id="KW-0547">Nucleotide-binding</keyword>
<evidence type="ECO:0000256" key="1">
    <source>
        <dbReference type="ARBA" id="ARBA00022598"/>
    </source>
</evidence>
<comment type="similarity">
    <text evidence="5 6">Belongs to the glutamate--cysteine ligase type 2 family. EgtA subfamily.</text>
</comment>
<evidence type="ECO:0000313" key="8">
    <source>
        <dbReference type="Proteomes" id="UP001500542"/>
    </source>
</evidence>
<comment type="catalytic activity">
    <reaction evidence="4 5 6">
        <text>L-cysteine + L-glutamate + ATP = gamma-L-glutamyl-L-cysteine + ADP + phosphate + H(+)</text>
        <dbReference type="Rhea" id="RHEA:13285"/>
        <dbReference type="ChEBI" id="CHEBI:15378"/>
        <dbReference type="ChEBI" id="CHEBI:29985"/>
        <dbReference type="ChEBI" id="CHEBI:30616"/>
        <dbReference type="ChEBI" id="CHEBI:35235"/>
        <dbReference type="ChEBI" id="CHEBI:43474"/>
        <dbReference type="ChEBI" id="CHEBI:58173"/>
        <dbReference type="ChEBI" id="CHEBI:456216"/>
        <dbReference type="EC" id="6.3.2.2"/>
    </reaction>
</comment>
<protein>
    <recommendedName>
        <fullName evidence="5">Glutamate--cysteine ligase EgtA</fullName>
        <ecNumber evidence="5">6.3.2.2</ecNumber>
    </recommendedName>
    <alternativeName>
        <fullName evidence="5">Gamma-glutamylcysteine synthase</fullName>
        <shortName evidence="5">GCS</shortName>
        <shortName evidence="5">Gamma-ECS</shortName>
    </alternativeName>
</protein>
<keyword evidence="8" id="KW-1185">Reference proteome</keyword>
<sequence>MTAPGEFPATTPIGSRVEAEGYVAMVCFKHGPPQLHGVELEWTVHHADDPHRPLDAARLSTALGVHAPPTLVPDSPQLPLGRGSLVTVEPGGQVEISGQASDSIPRLIDDTTADAAQLTQLLATQGLVPGRHGLDAFRPPRRILTVPRYAAMERAFAQLGPHGPRMMCSSAGLQVCLDAGEADQTALRWRALHDFGPALVALFANSRHREGSDTGWASARTEATFGTCAPFTEPPSLDGDPAEAWARTAMEAPVLCLRRGDSWDAPAGLTFGAWADGALDGTGLASGAGTGDPLADRPTYGDLEYHLSTLFPPVRPRGYLEVRYLDAQDGDGWITPTLLLSALMSDPAVTDQALAAAAPAAGRWFPAAREGLHDKPVLQAARDLVDLATTNLSRTGVDHDLITEAGERLHYIVDDTQRRRAS</sequence>
<comment type="function">
    <text evidence="5">Catalyzes the synthesis of gamma-glutamylcysteine (gamma-GC). This compound is used as substrate for the biosynthesis of the low-molecular thiol compound ergothioneine.</text>
</comment>
<dbReference type="GO" id="GO:0016874">
    <property type="term" value="F:ligase activity"/>
    <property type="evidence" value="ECO:0007669"/>
    <property type="project" value="UniProtKB-KW"/>
</dbReference>